<sequence>MSKHRVVVLKIIAGQLTVTDAAIEYGISRRHLHRLLARYRDGGLDAVEPRSRRPKTNASATPEQVRARIITLRAELTTQGLDAGPVTIAWHLEHEQHTPPSTSTIRRILHTAGLITPEPRKRPKSSYIRFEAAQPNETWQSDFTHWRLANGQDVEILNWLDDHSRYLLSCTAHTPVTGDNVVTTFLAATDEHGTPASTLTDNGRVYTARFGGGRNAFEYLLALLGVKQKNGTPNHPQTQGKIERFHQTLKRWLGARPPATTLHELQLQLDHFRHHYNEQRPHRSNNRTTPEATYRASPKALPTAPRAGHFRIRYDHVGSNGKMSLRRAGRMHHLGIGTAHRGKRIIALIDETTVTIIHLDTAEIIATNTINTQRAYWRNEMKEPGRWPGSF</sequence>
<dbReference type="SUPFAM" id="SSF46689">
    <property type="entry name" value="Homeodomain-like"/>
    <property type="match status" value="1"/>
</dbReference>
<dbReference type="RefSeq" id="WP_165141304.1">
    <property type="nucleotide sequence ID" value="NZ_CP049255.1"/>
</dbReference>
<evidence type="ECO:0000313" key="6">
    <source>
        <dbReference type="Proteomes" id="UP000529310"/>
    </source>
</evidence>
<dbReference type="Pfam" id="PF13683">
    <property type="entry name" value="rve_3"/>
    <property type="match status" value="1"/>
</dbReference>
<feature type="domain" description="Integrase catalytic" evidence="2">
    <location>
        <begin position="131"/>
        <end position="298"/>
    </location>
</feature>
<dbReference type="NCBIfam" id="NF033577">
    <property type="entry name" value="transpos_IS481"/>
    <property type="match status" value="1"/>
</dbReference>
<dbReference type="Pfam" id="PF13565">
    <property type="entry name" value="HTH_32"/>
    <property type="match status" value="1"/>
</dbReference>
<dbReference type="InterPro" id="IPR047656">
    <property type="entry name" value="IS481-like_transpos"/>
</dbReference>
<dbReference type="InterPro" id="IPR036397">
    <property type="entry name" value="RNaseH_sf"/>
</dbReference>
<dbReference type="GO" id="GO:0003676">
    <property type="term" value="F:nucleic acid binding"/>
    <property type="evidence" value="ECO:0007669"/>
    <property type="project" value="InterPro"/>
</dbReference>
<name>A0A7W4V336_9MICO</name>
<dbReference type="InterPro" id="IPR009057">
    <property type="entry name" value="Homeodomain-like_sf"/>
</dbReference>
<accession>A0A7W4V336</accession>
<evidence type="ECO:0000256" key="1">
    <source>
        <dbReference type="SAM" id="MobiDB-lite"/>
    </source>
</evidence>
<protein>
    <submittedName>
        <fullName evidence="4">Transposase InsO family protein</fullName>
    </submittedName>
</protein>
<dbReference type="EMBL" id="JACHWQ010000003">
    <property type="protein sequence ID" value="MBB2975921.1"/>
    <property type="molecule type" value="Genomic_DNA"/>
</dbReference>
<dbReference type="GO" id="GO:0015074">
    <property type="term" value="P:DNA integration"/>
    <property type="evidence" value="ECO:0007669"/>
    <property type="project" value="InterPro"/>
</dbReference>
<dbReference type="EMBL" id="JACHWQ010000001">
    <property type="protein sequence ID" value="MBB2974995.1"/>
    <property type="molecule type" value="Genomic_DNA"/>
</dbReference>
<evidence type="ECO:0000313" key="5">
    <source>
        <dbReference type="EMBL" id="MBB2976657.1"/>
    </source>
</evidence>
<evidence type="ECO:0000259" key="2">
    <source>
        <dbReference type="PROSITE" id="PS50994"/>
    </source>
</evidence>
<reference evidence="4 6" key="1">
    <citation type="submission" date="2020-08" db="EMBL/GenBank/DDBJ databases">
        <title>Sequencing the genomes of 1000 actinobacteria strains.</title>
        <authorList>
            <person name="Klenk H.-P."/>
        </authorList>
    </citation>
    <scope>NUCLEOTIDE SEQUENCE [LARGE SCALE GENOMIC DNA]</scope>
    <source>
        <strain evidence="4 6">DSM 27099</strain>
    </source>
</reference>
<dbReference type="Proteomes" id="UP000529310">
    <property type="component" value="Unassembled WGS sequence"/>
</dbReference>
<evidence type="ECO:0000313" key="4">
    <source>
        <dbReference type="EMBL" id="MBB2975921.1"/>
    </source>
</evidence>
<dbReference type="InterPro" id="IPR012337">
    <property type="entry name" value="RNaseH-like_sf"/>
</dbReference>
<evidence type="ECO:0000313" key="3">
    <source>
        <dbReference type="EMBL" id="MBB2974995.1"/>
    </source>
</evidence>
<dbReference type="PROSITE" id="PS50994">
    <property type="entry name" value="INTEGRASE"/>
    <property type="match status" value="1"/>
</dbReference>
<dbReference type="PANTHER" id="PTHR35004">
    <property type="entry name" value="TRANSPOSASE RV3428C-RELATED"/>
    <property type="match status" value="1"/>
</dbReference>
<dbReference type="EMBL" id="JACHWQ010000007">
    <property type="protein sequence ID" value="MBB2976657.1"/>
    <property type="molecule type" value="Genomic_DNA"/>
</dbReference>
<dbReference type="SUPFAM" id="SSF53098">
    <property type="entry name" value="Ribonuclease H-like"/>
    <property type="match status" value="1"/>
</dbReference>
<proteinExistence type="predicted"/>
<dbReference type="InterPro" id="IPR001584">
    <property type="entry name" value="Integrase_cat-core"/>
</dbReference>
<keyword evidence="6" id="KW-1185">Reference proteome</keyword>
<organism evidence="4 6">
    <name type="scientific">Microbacterium endophyticum</name>
    <dbReference type="NCBI Taxonomy" id="1526412"/>
    <lineage>
        <taxon>Bacteria</taxon>
        <taxon>Bacillati</taxon>
        <taxon>Actinomycetota</taxon>
        <taxon>Actinomycetes</taxon>
        <taxon>Micrococcales</taxon>
        <taxon>Microbacteriaceae</taxon>
        <taxon>Microbacterium</taxon>
    </lineage>
</organism>
<gene>
    <name evidence="3" type="ORF">FHX49_000536</name>
    <name evidence="4" type="ORF">FHX49_001488</name>
    <name evidence="5" type="ORF">FHX49_002236</name>
</gene>
<dbReference type="Gene3D" id="3.30.420.10">
    <property type="entry name" value="Ribonuclease H-like superfamily/Ribonuclease H"/>
    <property type="match status" value="1"/>
</dbReference>
<feature type="region of interest" description="Disordered" evidence="1">
    <location>
        <begin position="276"/>
        <end position="302"/>
    </location>
</feature>
<comment type="caution">
    <text evidence="4">The sequence shown here is derived from an EMBL/GenBank/DDBJ whole genome shotgun (WGS) entry which is preliminary data.</text>
</comment>
<dbReference type="PANTHER" id="PTHR35004:SF7">
    <property type="entry name" value="INTEGRASE PROTEIN"/>
    <property type="match status" value="1"/>
</dbReference>
<dbReference type="AlphaFoldDB" id="A0A7W4V336"/>